<dbReference type="EMBL" id="CP024768">
    <property type="protein sequence ID" value="QGY29375.1"/>
    <property type="molecule type" value="Genomic_DNA"/>
</dbReference>
<evidence type="ECO:0000313" key="1">
    <source>
        <dbReference type="EMBL" id="QGY29375.1"/>
    </source>
</evidence>
<accession>A0A6B9G9Z7</accession>
<dbReference type="RefSeq" id="WP_208715261.1">
    <property type="nucleotide sequence ID" value="NZ_CP024768.1"/>
</dbReference>
<name>A0A6B9G9Z7_PANCY</name>
<dbReference type="InterPro" id="IPR005564">
    <property type="entry name" value="Major_capsid_GpE"/>
</dbReference>
<protein>
    <submittedName>
        <fullName evidence="1">Major capsid protein E</fullName>
    </submittedName>
</protein>
<reference evidence="1 2" key="1">
    <citation type="submission" date="2017-11" db="EMBL/GenBank/DDBJ databases">
        <title>Genome sequence of Pantoea cypripedii NE1.</title>
        <authorList>
            <person name="Nascimento F.X."/>
        </authorList>
    </citation>
    <scope>NUCLEOTIDE SEQUENCE [LARGE SCALE GENOMIC DNA]</scope>
    <source>
        <strain evidence="1 2">NE1</strain>
    </source>
</reference>
<sequence>MKFNAFHNLSGQFVKPYGDGFLLSSLGIFTTRPSDTQIISVDSIEDVQREVTLSQARYSSSMSAINFPKAANITVQAPLHVYSSTITSQDWQGKRASGENRQLTAEDVVTTHAVKHYLQARRDVEYQMAQSLLHNTVEATHLREGPTIDWTEFWGIEQPSITVKTGLGDNVITEMQNAVTKLKKALGGWSSSIAQIYLLASPSLFTAIQGNPTAYQAALFGATSNDIIFPTELGAYDRFNLGRVTVIQVDDPLYQIKEGTGFMLATFGNIVEGDLSPYMTYVTPASRHAEVASGPVYPSYHYVIRDPRFMNYEVVSELSQIQIPMRPDFVLKVTMDDAA</sequence>
<dbReference type="AlphaFoldDB" id="A0A6B9G9Z7"/>
<gene>
    <name evidence="1" type="ORF">CUN67_10695</name>
</gene>
<organism evidence="1 2">
    <name type="scientific">Pantoea cypripedii</name>
    <name type="common">Pectobacterium cypripedii</name>
    <name type="synonym">Erwinia cypripedii</name>
    <dbReference type="NCBI Taxonomy" id="55209"/>
    <lineage>
        <taxon>Bacteria</taxon>
        <taxon>Pseudomonadati</taxon>
        <taxon>Pseudomonadota</taxon>
        <taxon>Gammaproteobacteria</taxon>
        <taxon>Enterobacterales</taxon>
        <taxon>Erwiniaceae</taxon>
        <taxon>Pantoea</taxon>
    </lineage>
</organism>
<evidence type="ECO:0000313" key="2">
    <source>
        <dbReference type="Proteomes" id="UP000502005"/>
    </source>
</evidence>
<dbReference type="Pfam" id="PF03864">
    <property type="entry name" value="Phage_cap_E"/>
    <property type="match status" value="1"/>
</dbReference>
<dbReference type="Proteomes" id="UP000502005">
    <property type="component" value="Chromosome"/>
</dbReference>
<proteinExistence type="predicted"/>